<gene>
    <name evidence="1" type="ORF">C1I64_06070</name>
</gene>
<dbReference type="KEGG" id="rfs:C1I64_06070"/>
<sequence length="72" mass="8333">MTEPDPQEVLHRDGSLRARGATLDGELHGYWEWFRLDGTRLRSGSFDRGRQVGVWTTYDRTGAPHRETRFGD</sequence>
<evidence type="ECO:0008006" key="3">
    <source>
        <dbReference type="Google" id="ProtNLM"/>
    </source>
</evidence>
<evidence type="ECO:0000313" key="2">
    <source>
        <dbReference type="Proteomes" id="UP000285317"/>
    </source>
</evidence>
<dbReference type="RefSeq" id="WP_127886555.1">
    <property type="nucleotide sequence ID" value="NZ_CP028137.1"/>
</dbReference>
<dbReference type="AlphaFoldDB" id="A0A3T0SZD2"/>
<name>A0A3T0SZD2_9MICO</name>
<accession>A0A3T0SZD2</accession>
<organism evidence="1 2">
    <name type="scientific">Rathayibacter festucae DSM 15932</name>
    <dbReference type="NCBI Taxonomy" id="1328866"/>
    <lineage>
        <taxon>Bacteria</taxon>
        <taxon>Bacillati</taxon>
        <taxon>Actinomycetota</taxon>
        <taxon>Actinomycetes</taxon>
        <taxon>Micrococcales</taxon>
        <taxon>Microbacteriaceae</taxon>
        <taxon>Rathayibacter</taxon>
    </lineage>
</organism>
<evidence type="ECO:0000313" key="1">
    <source>
        <dbReference type="EMBL" id="AZZ51655.1"/>
    </source>
</evidence>
<dbReference type="SUPFAM" id="SSF82185">
    <property type="entry name" value="Histone H3 K4-specific methyltransferase SET7/9 N-terminal domain"/>
    <property type="match status" value="1"/>
</dbReference>
<dbReference type="Gene3D" id="2.20.110.10">
    <property type="entry name" value="Histone H3 K4-specific methyltransferase SET7/9 N-terminal domain"/>
    <property type="match status" value="1"/>
</dbReference>
<protein>
    <recommendedName>
        <fullName evidence="3">MORN repeat variant</fullName>
    </recommendedName>
</protein>
<dbReference type="Proteomes" id="UP000285317">
    <property type="component" value="Chromosome"/>
</dbReference>
<dbReference type="EMBL" id="CP028137">
    <property type="protein sequence ID" value="AZZ51655.1"/>
    <property type="molecule type" value="Genomic_DNA"/>
</dbReference>
<proteinExistence type="predicted"/>
<reference evidence="1 2" key="1">
    <citation type="submission" date="2018-03" db="EMBL/GenBank/DDBJ databases">
        <title>Bacteriophage NCPPB3778 and a type I-E CRISPR drive the evolution of the US Biological Select Agent, Rathayibacter toxicus.</title>
        <authorList>
            <person name="Davis E.W.II."/>
            <person name="Tabima J.F."/>
            <person name="Weisberg A.J."/>
            <person name="Dantas Lopes L."/>
            <person name="Wiseman M.S."/>
            <person name="Wiseman M.S."/>
            <person name="Pupko T."/>
            <person name="Belcher M.S."/>
            <person name="Sechler A.J."/>
            <person name="Tancos M.A."/>
            <person name="Schroeder B.K."/>
            <person name="Murray T.D."/>
            <person name="Luster D.G."/>
            <person name="Schneider W.L."/>
            <person name="Rogers E."/>
            <person name="Andreote F.D."/>
            <person name="Grunwald N.J."/>
            <person name="Putnam M.L."/>
            <person name="Chang J.H."/>
        </authorList>
    </citation>
    <scope>NUCLEOTIDE SEQUENCE [LARGE SCALE GENOMIC DNA]</scope>
    <source>
        <strain evidence="1 2">DSM 15932</strain>
    </source>
</reference>